<dbReference type="PATRIC" id="fig|1605367.3.peg.2403"/>
<comment type="similarity">
    <text evidence="1">Belongs to the NADH dehydrogenase family.</text>
</comment>
<dbReference type="RefSeq" id="WP_055144636.1">
    <property type="nucleotide sequence ID" value="NZ_JXSZ01000005.1"/>
</dbReference>
<dbReference type="InterPro" id="IPR023753">
    <property type="entry name" value="FAD/NAD-binding_dom"/>
</dbReference>
<feature type="transmembrane region" description="Helical" evidence="9">
    <location>
        <begin position="377"/>
        <end position="394"/>
    </location>
</feature>
<keyword evidence="9" id="KW-0472">Membrane</keyword>
<evidence type="ECO:0000313" key="12">
    <source>
        <dbReference type="EMBL" id="KPM49965.1"/>
    </source>
</evidence>
<dbReference type="OrthoDB" id="9781621at2"/>
<evidence type="ECO:0000259" key="11">
    <source>
        <dbReference type="Pfam" id="PF22366"/>
    </source>
</evidence>
<keyword evidence="4" id="KW-0274">FAD</keyword>
<evidence type="ECO:0000256" key="9">
    <source>
        <dbReference type="SAM" id="Phobius"/>
    </source>
</evidence>
<evidence type="ECO:0000256" key="7">
    <source>
        <dbReference type="ARBA" id="ARBA00023027"/>
    </source>
</evidence>
<reference evidence="12 13" key="1">
    <citation type="submission" date="2015-07" db="EMBL/GenBank/DDBJ databases">
        <title>The draft genome sequence of Leadbetterella sp. JN14-9.</title>
        <authorList>
            <person name="Liu Y."/>
            <person name="Du J."/>
            <person name="Shao Z."/>
        </authorList>
    </citation>
    <scope>NUCLEOTIDE SEQUENCE [LARGE SCALE GENOMIC DNA]</scope>
    <source>
        <strain evidence="12 13">JN14-9</strain>
    </source>
</reference>
<dbReference type="STRING" id="1605367.AFM12_05230"/>
<accession>A0A0P7BYK2</accession>
<dbReference type="PRINTS" id="PR00368">
    <property type="entry name" value="FADPNR"/>
</dbReference>
<dbReference type="InterPro" id="IPR045024">
    <property type="entry name" value="NDH-2"/>
</dbReference>
<gene>
    <name evidence="12" type="ORF">AFM12_05230</name>
</gene>
<dbReference type="Pfam" id="PF22366">
    <property type="entry name" value="NDH2_C"/>
    <property type="match status" value="1"/>
</dbReference>
<name>A0A0P7BYK2_9BACT</name>
<dbReference type="EC" id="1.6.5.9" evidence="2"/>
<keyword evidence="3" id="KW-0285">Flavoprotein</keyword>
<comment type="catalytic activity">
    <reaction evidence="8">
        <text>a quinone + NADH + H(+) = a quinol + NAD(+)</text>
        <dbReference type="Rhea" id="RHEA:46160"/>
        <dbReference type="ChEBI" id="CHEBI:15378"/>
        <dbReference type="ChEBI" id="CHEBI:24646"/>
        <dbReference type="ChEBI" id="CHEBI:57540"/>
        <dbReference type="ChEBI" id="CHEBI:57945"/>
        <dbReference type="ChEBI" id="CHEBI:132124"/>
        <dbReference type="EC" id="1.6.5.9"/>
    </reaction>
</comment>
<dbReference type="SUPFAM" id="SSF51905">
    <property type="entry name" value="FAD/NAD(P)-binding domain"/>
    <property type="match status" value="1"/>
</dbReference>
<evidence type="ECO:0000256" key="1">
    <source>
        <dbReference type="ARBA" id="ARBA00005272"/>
    </source>
</evidence>
<keyword evidence="7" id="KW-0520">NAD</keyword>
<dbReference type="Pfam" id="PF07992">
    <property type="entry name" value="Pyr_redox_2"/>
    <property type="match status" value="1"/>
</dbReference>
<evidence type="ECO:0000256" key="6">
    <source>
        <dbReference type="ARBA" id="ARBA00023002"/>
    </source>
</evidence>
<comment type="caution">
    <text evidence="12">The sequence shown here is derived from an EMBL/GenBank/DDBJ whole genome shotgun (WGS) entry which is preliminary data.</text>
</comment>
<evidence type="ECO:0000256" key="8">
    <source>
        <dbReference type="ARBA" id="ARBA00047599"/>
    </source>
</evidence>
<keyword evidence="9" id="KW-1133">Transmembrane helix</keyword>
<dbReference type="PRINTS" id="PR00411">
    <property type="entry name" value="PNDRDTASEI"/>
</dbReference>
<dbReference type="Gene3D" id="3.50.50.100">
    <property type="match status" value="1"/>
</dbReference>
<evidence type="ECO:0000256" key="5">
    <source>
        <dbReference type="ARBA" id="ARBA00022946"/>
    </source>
</evidence>
<dbReference type="Proteomes" id="UP000050454">
    <property type="component" value="Unassembled WGS sequence"/>
</dbReference>
<dbReference type="PANTHER" id="PTHR43706:SF47">
    <property type="entry name" value="EXTERNAL NADH-UBIQUINONE OXIDOREDUCTASE 1, MITOCHONDRIAL-RELATED"/>
    <property type="match status" value="1"/>
</dbReference>
<evidence type="ECO:0000313" key="13">
    <source>
        <dbReference type="Proteomes" id="UP000050454"/>
    </source>
</evidence>
<sequence>MFANLPETGQKRIVIIGAGFGGLTLAQKLCKYDVQVVLVDKNNFHQFQPLFYQVAMAGLEPSSIAFPLRKIFHHQKNIHVRVTVVNSVDTQIKQLQTDIGVINYDYLVLGMGADTNYYGMDNIQKHAMPMKSVSEAIYLRNRVLQNFEDALSEPDEVEQEGLMSVVVVGGGPTGVEVSGTLAEMRNIILPKDYAELDFNKMKIYLFQSSNGVLPGMSEQAAEKGADYLEALGVTLRLGERIADFDGKYATTNKGERIRTNNVVWAAGVKSNTIEGIDPESYARNGRMLVNEISQVKGYEDIFAIGDQAMMISEEYPHGHPQMAQPAIQQGKLLAQNIYQLIKGEKTTPFEYKDLGSMATVGRNLAVVDLPYWRFQGGFAWLVWMFVHLMGILGLKNKVMVFINWLWNYITYDQSLRLIIKPKLFGKTIEANIYRSKVNK</sequence>
<feature type="domain" description="External alternative NADH-ubiquinone oxidoreductase-like C-terminal" evidence="11">
    <location>
        <begin position="354"/>
        <end position="409"/>
    </location>
</feature>
<dbReference type="AlphaFoldDB" id="A0A0P7BYK2"/>
<evidence type="ECO:0000259" key="10">
    <source>
        <dbReference type="Pfam" id="PF07992"/>
    </source>
</evidence>
<keyword evidence="5" id="KW-0809">Transit peptide</keyword>
<dbReference type="InterPro" id="IPR054585">
    <property type="entry name" value="NDH2-like_C"/>
</dbReference>
<keyword evidence="13" id="KW-1185">Reference proteome</keyword>
<evidence type="ECO:0000256" key="2">
    <source>
        <dbReference type="ARBA" id="ARBA00012637"/>
    </source>
</evidence>
<dbReference type="GO" id="GO:0050136">
    <property type="term" value="F:NADH dehydrogenase (quinone) (non-electrogenic) activity"/>
    <property type="evidence" value="ECO:0007669"/>
    <property type="project" value="UniProtKB-EC"/>
</dbReference>
<keyword evidence="9" id="KW-0812">Transmembrane</keyword>
<dbReference type="InterPro" id="IPR036188">
    <property type="entry name" value="FAD/NAD-bd_sf"/>
</dbReference>
<dbReference type="PANTHER" id="PTHR43706">
    <property type="entry name" value="NADH DEHYDROGENASE"/>
    <property type="match status" value="1"/>
</dbReference>
<dbReference type="EMBL" id="LGTQ01000005">
    <property type="protein sequence ID" value="KPM49965.1"/>
    <property type="molecule type" value="Genomic_DNA"/>
</dbReference>
<proteinExistence type="inferred from homology"/>
<evidence type="ECO:0000256" key="3">
    <source>
        <dbReference type="ARBA" id="ARBA00022630"/>
    </source>
</evidence>
<feature type="domain" description="FAD/NAD(P)-binding" evidence="10">
    <location>
        <begin position="12"/>
        <end position="330"/>
    </location>
</feature>
<organism evidence="12 13">
    <name type="scientific">Jiulongibacter sediminis</name>
    <dbReference type="NCBI Taxonomy" id="1605367"/>
    <lineage>
        <taxon>Bacteria</taxon>
        <taxon>Pseudomonadati</taxon>
        <taxon>Bacteroidota</taxon>
        <taxon>Cytophagia</taxon>
        <taxon>Cytophagales</taxon>
        <taxon>Leadbetterellaceae</taxon>
        <taxon>Jiulongibacter</taxon>
    </lineage>
</organism>
<evidence type="ECO:0000256" key="4">
    <source>
        <dbReference type="ARBA" id="ARBA00022827"/>
    </source>
</evidence>
<protein>
    <recommendedName>
        <fullName evidence="2">NADH:ubiquinone reductase (non-electrogenic)</fullName>
        <ecNumber evidence="2">1.6.5.9</ecNumber>
    </recommendedName>
</protein>
<keyword evidence="6" id="KW-0560">Oxidoreductase</keyword>